<gene>
    <name evidence="2" type="ORF">RSOLAG22IIIB_10682</name>
</gene>
<accession>A0A0K6G415</accession>
<reference evidence="2 3" key="1">
    <citation type="submission" date="2015-07" db="EMBL/GenBank/DDBJ databases">
        <authorList>
            <person name="Noorani M."/>
        </authorList>
    </citation>
    <scope>NUCLEOTIDE SEQUENCE [LARGE SCALE GENOMIC DNA]</scope>
    <source>
        <strain evidence="2">BBA 69670</strain>
    </source>
</reference>
<feature type="region of interest" description="Disordered" evidence="1">
    <location>
        <begin position="1"/>
        <end position="36"/>
    </location>
</feature>
<dbReference type="EMBL" id="CYGV01001365">
    <property type="protein sequence ID" value="CUA73261.1"/>
    <property type="molecule type" value="Genomic_DNA"/>
</dbReference>
<feature type="compositionally biased region" description="Basic residues" evidence="1">
    <location>
        <begin position="8"/>
        <end position="24"/>
    </location>
</feature>
<feature type="region of interest" description="Disordered" evidence="1">
    <location>
        <begin position="314"/>
        <end position="375"/>
    </location>
</feature>
<feature type="compositionally biased region" description="Basic and acidic residues" evidence="1">
    <location>
        <begin position="346"/>
        <end position="359"/>
    </location>
</feature>
<dbReference type="AlphaFoldDB" id="A0A0K6G415"/>
<evidence type="ECO:0000313" key="2">
    <source>
        <dbReference type="EMBL" id="CUA73261.1"/>
    </source>
</evidence>
<sequence>MPGSSLLSRRKKHIQRAAASKKLKSLVSPPSPPYEPSSDALVRQLQPYLKYAWRVWWNDWIGEPFLSRKKNRGNKNGAKPWVREQFCGPWWEENLPDVKASKRDKLWYFDHTKVGEVSVQAIITSVRGSKGRDPNGPGSNRVVTKRGSAGHDLWRRENPDLYEEEVEKWKTQHKKEPNFGELRKISGMAFKRRSEEEQAKWNRIAKEALKASQAPVEVTESADHTHAEYYEKYSQAFDTLIAEGGKRANIRVCALVLHEKDDGGLKVDCKISEEYKEFSKCPSFATAIRALHEWIEEISGTTVEAAIPEPMVRSSLKKRTRNSKGKEKQRTSSIPDEDSVAGPGPESEKGEPNYDEFDKTSQGNQDEDDCLSPAESPDSLLTMTGLLAGARSNDSDIDQLRLRPRYGYNWVNTLFESHSFYVPCTTSTNSWVYSDAVFGQFRDLPAYKPVVFDTSHCLEQFHAITKSCKEAMDELYEYLESNPRIPSKLAREAHAQAQEYPRCQILYEYILLCRAVWDNASQVAVSGIFGHGTYIALLVREATEAQKWARTMERGVRVNTIDDAIQSANKAAVELQWTFNELCALQRLATKWYNNLRGNWLYGEIPADLSTLVGIVQGLLNWADETTDLVTQLRSDRKVVWETHVDRPFEPKQAESEILYRFGCPSVVEEPVGLRDEFKKAQTILSNCKAVKGSLKLSEILSDDQDTASAPPISHRTIVKRKREAEPAGTSSKRTSARIARINDRLELPISVANVKAIGEGSSRSKKKTNETDIGLRNGSGNMRKSRDTLTS</sequence>
<proteinExistence type="predicted"/>
<name>A0A0K6G415_9AGAM</name>
<keyword evidence="3" id="KW-1185">Reference proteome</keyword>
<evidence type="ECO:0000313" key="3">
    <source>
        <dbReference type="Proteomes" id="UP000044841"/>
    </source>
</evidence>
<feature type="region of interest" description="Disordered" evidence="1">
    <location>
        <begin position="758"/>
        <end position="792"/>
    </location>
</feature>
<organism evidence="2 3">
    <name type="scientific">Rhizoctonia solani</name>
    <dbReference type="NCBI Taxonomy" id="456999"/>
    <lineage>
        <taxon>Eukaryota</taxon>
        <taxon>Fungi</taxon>
        <taxon>Dikarya</taxon>
        <taxon>Basidiomycota</taxon>
        <taxon>Agaricomycotina</taxon>
        <taxon>Agaricomycetes</taxon>
        <taxon>Cantharellales</taxon>
        <taxon>Ceratobasidiaceae</taxon>
        <taxon>Rhizoctonia</taxon>
    </lineage>
</organism>
<protein>
    <submittedName>
        <fullName evidence="2">Oxysterol-binding protein-related protein 11</fullName>
    </submittedName>
</protein>
<dbReference type="Proteomes" id="UP000044841">
    <property type="component" value="Unassembled WGS sequence"/>
</dbReference>
<evidence type="ECO:0000256" key="1">
    <source>
        <dbReference type="SAM" id="MobiDB-lite"/>
    </source>
</evidence>